<dbReference type="EMBL" id="CM045766">
    <property type="protein sequence ID" value="KAI8003688.1"/>
    <property type="molecule type" value="Genomic_DNA"/>
</dbReference>
<accession>A0ACC0GT41</accession>
<evidence type="ECO:0000313" key="2">
    <source>
        <dbReference type="Proteomes" id="UP001060215"/>
    </source>
</evidence>
<keyword evidence="2" id="KW-1185">Reference proteome</keyword>
<gene>
    <name evidence="1" type="ORF">LOK49_LG08G01897</name>
</gene>
<dbReference type="Proteomes" id="UP001060215">
    <property type="component" value="Chromosome 9"/>
</dbReference>
<reference evidence="1 2" key="1">
    <citation type="journal article" date="2022" name="Plant J.">
        <title>Chromosome-level genome of Camellia lanceoleosa provides a valuable resource for understanding genome evolution and self-incompatibility.</title>
        <authorList>
            <person name="Gong W."/>
            <person name="Xiao S."/>
            <person name="Wang L."/>
            <person name="Liao Z."/>
            <person name="Chang Y."/>
            <person name="Mo W."/>
            <person name="Hu G."/>
            <person name="Li W."/>
            <person name="Zhao G."/>
            <person name="Zhu H."/>
            <person name="Hu X."/>
            <person name="Ji K."/>
            <person name="Xiang X."/>
            <person name="Song Q."/>
            <person name="Yuan D."/>
            <person name="Jin S."/>
            <person name="Zhang L."/>
        </authorList>
    </citation>
    <scope>NUCLEOTIDE SEQUENCE [LARGE SCALE GENOMIC DNA]</scope>
    <source>
        <strain evidence="1">SQ_2022a</strain>
    </source>
</reference>
<protein>
    <submittedName>
        <fullName evidence="1">Uncharacterized protein</fullName>
    </submittedName>
</protein>
<organism evidence="1 2">
    <name type="scientific">Camellia lanceoleosa</name>
    <dbReference type="NCBI Taxonomy" id="1840588"/>
    <lineage>
        <taxon>Eukaryota</taxon>
        <taxon>Viridiplantae</taxon>
        <taxon>Streptophyta</taxon>
        <taxon>Embryophyta</taxon>
        <taxon>Tracheophyta</taxon>
        <taxon>Spermatophyta</taxon>
        <taxon>Magnoliopsida</taxon>
        <taxon>eudicotyledons</taxon>
        <taxon>Gunneridae</taxon>
        <taxon>Pentapetalae</taxon>
        <taxon>asterids</taxon>
        <taxon>Ericales</taxon>
        <taxon>Theaceae</taxon>
        <taxon>Camellia</taxon>
    </lineage>
</organism>
<name>A0ACC0GT41_9ERIC</name>
<sequence length="119" mass="13013">MLFLVLSVGCLLPAFRLRTPVETALKDAKLSYKNIDEVILVGGSTRIPAVEELVKKLSGKELNVTVNPDVALGAAVFRFFSRLAHLLLCSFSFSLNLILYSACFYIILLGSIPIIAVKL</sequence>
<comment type="caution">
    <text evidence="1">The sequence shown here is derived from an EMBL/GenBank/DDBJ whole genome shotgun (WGS) entry which is preliminary data.</text>
</comment>
<evidence type="ECO:0000313" key="1">
    <source>
        <dbReference type="EMBL" id="KAI8003688.1"/>
    </source>
</evidence>
<proteinExistence type="predicted"/>